<dbReference type="HAMAP" id="MF_01440">
    <property type="entry name" value="CheD"/>
    <property type="match status" value="1"/>
</dbReference>
<dbReference type="AlphaFoldDB" id="A0A2G6MSD8"/>
<dbReference type="SUPFAM" id="SSF64438">
    <property type="entry name" value="CNF1/YfiH-like putative cysteine hydrolases"/>
    <property type="match status" value="1"/>
</dbReference>
<dbReference type="Gene3D" id="3.30.1330.200">
    <property type="match status" value="1"/>
</dbReference>
<dbReference type="Proteomes" id="UP000231203">
    <property type="component" value="Unassembled WGS sequence"/>
</dbReference>
<keyword evidence="2 3" id="KW-0378">Hydrolase</keyword>
<dbReference type="InterPro" id="IPR038592">
    <property type="entry name" value="CheD-like_sf"/>
</dbReference>
<dbReference type="EMBL" id="PDTI01000021">
    <property type="protein sequence ID" value="PIE63013.1"/>
    <property type="molecule type" value="Genomic_DNA"/>
</dbReference>
<name>A0A2G6MSD8_9BACT</name>
<evidence type="ECO:0000256" key="1">
    <source>
        <dbReference type="ARBA" id="ARBA00022500"/>
    </source>
</evidence>
<dbReference type="PANTHER" id="PTHR35147">
    <property type="entry name" value="CHEMORECEPTOR GLUTAMINE DEAMIDASE CHED-RELATED"/>
    <property type="match status" value="1"/>
</dbReference>
<organism evidence="4 5">
    <name type="scientific">Desulfobacter postgatei</name>
    <dbReference type="NCBI Taxonomy" id="2293"/>
    <lineage>
        <taxon>Bacteria</taxon>
        <taxon>Pseudomonadati</taxon>
        <taxon>Thermodesulfobacteriota</taxon>
        <taxon>Desulfobacteria</taxon>
        <taxon>Desulfobacterales</taxon>
        <taxon>Desulfobacteraceae</taxon>
        <taxon>Desulfobacter</taxon>
    </lineage>
</organism>
<dbReference type="InterPro" id="IPR011324">
    <property type="entry name" value="Cytotoxic_necrot_fac-like_cat"/>
</dbReference>
<comment type="catalytic activity">
    <reaction evidence="3">
        <text>L-glutaminyl-[protein] + H2O = L-glutamyl-[protein] + NH4(+)</text>
        <dbReference type="Rhea" id="RHEA:16441"/>
        <dbReference type="Rhea" id="RHEA-COMP:10207"/>
        <dbReference type="Rhea" id="RHEA-COMP:10208"/>
        <dbReference type="ChEBI" id="CHEBI:15377"/>
        <dbReference type="ChEBI" id="CHEBI:28938"/>
        <dbReference type="ChEBI" id="CHEBI:29973"/>
        <dbReference type="ChEBI" id="CHEBI:30011"/>
        <dbReference type="EC" id="3.5.1.44"/>
    </reaction>
</comment>
<dbReference type="EC" id="3.5.1.44" evidence="3"/>
<sequence>MEHIVDIADMKVSNQTGDTIVAYSLGSCIGLAIYDSQAGVGGVLHYILPNSAIDEVKAKSNPFMFADTGIPALFKQISALGAKKSRIKVFVAGGAEIMDQEGLFNIGRQNYSALTQILTRNNISIWKQAVGGYSNRTIKMEIGSGDIYLKTSGSGEVRL</sequence>
<dbReference type="PANTHER" id="PTHR35147:SF1">
    <property type="entry name" value="CHEMORECEPTOR GLUTAMINE DEAMIDASE CHED-RELATED"/>
    <property type="match status" value="1"/>
</dbReference>
<evidence type="ECO:0000256" key="2">
    <source>
        <dbReference type="ARBA" id="ARBA00022801"/>
    </source>
</evidence>
<comment type="similarity">
    <text evidence="3">Belongs to the CheD family.</text>
</comment>
<dbReference type="GO" id="GO:0050568">
    <property type="term" value="F:protein-glutamine glutaminase activity"/>
    <property type="evidence" value="ECO:0007669"/>
    <property type="project" value="UniProtKB-UniRule"/>
</dbReference>
<accession>A0A2G6MSD8</accession>
<dbReference type="GO" id="GO:0006935">
    <property type="term" value="P:chemotaxis"/>
    <property type="evidence" value="ECO:0007669"/>
    <property type="project" value="UniProtKB-UniRule"/>
</dbReference>
<dbReference type="Pfam" id="PF03975">
    <property type="entry name" value="CheD"/>
    <property type="match status" value="1"/>
</dbReference>
<gene>
    <name evidence="3" type="primary">cheD</name>
    <name evidence="4" type="ORF">CSA25_02300</name>
</gene>
<comment type="caution">
    <text evidence="4">The sequence shown here is derived from an EMBL/GenBank/DDBJ whole genome shotgun (WGS) entry which is preliminary data.</text>
</comment>
<protein>
    <recommendedName>
        <fullName evidence="3">Probable chemoreceptor glutamine deamidase CheD</fullName>
        <ecNumber evidence="3">3.5.1.44</ecNumber>
    </recommendedName>
</protein>
<dbReference type="CDD" id="cd16352">
    <property type="entry name" value="CheD"/>
    <property type="match status" value="1"/>
</dbReference>
<reference evidence="4 5" key="1">
    <citation type="submission" date="2017-10" db="EMBL/GenBank/DDBJ databases">
        <title>Novel microbial diversity and functional potential in the marine mammal oral microbiome.</title>
        <authorList>
            <person name="Dudek N.K."/>
            <person name="Sun C.L."/>
            <person name="Burstein D."/>
            <person name="Kantor R.S."/>
            <person name="Aliaga Goltsman D.S."/>
            <person name="Bik E.M."/>
            <person name="Thomas B.C."/>
            <person name="Banfield J.F."/>
            <person name="Relman D.A."/>
        </authorList>
    </citation>
    <scope>NUCLEOTIDE SEQUENCE [LARGE SCALE GENOMIC DNA]</scope>
    <source>
        <strain evidence="4">DOLJORAL78_47_202</strain>
    </source>
</reference>
<evidence type="ECO:0000313" key="5">
    <source>
        <dbReference type="Proteomes" id="UP000231203"/>
    </source>
</evidence>
<evidence type="ECO:0000256" key="3">
    <source>
        <dbReference type="HAMAP-Rule" id="MF_01440"/>
    </source>
</evidence>
<proteinExistence type="inferred from homology"/>
<comment type="function">
    <text evidence="3">Probably deamidates glutamine residues to glutamate on methyl-accepting chemotaxis receptors (MCPs), playing an important role in chemotaxis.</text>
</comment>
<evidence type="ECO:0000313" key="4">
    <source>
        <dbReference type="EMBL" id="PIE63013.1"/>
    </source>
</evidence>
<dbReference type="InterPro" id="IPR005659">
    <property type="entry name" value="Chemorcpt_Glu_NH3ase_CheD"/>
</dbReference>
<keyword evidence="1 3" id="KW-0145">Chemotaxis</keyword>